<sequence length="124" mass="13932">MPKTKDTNDFLLRTMKTFDKNQPMWIGMHDKDKEGTIVWEDGSKVLTWGNFEWTNGGLFGVAEDCFALDPYNGKWHDYGCSNTGLLTTLGITPNSKLPFICQYLIKKGQAGSDRGGQGKDNFDN</sequence>
<reference evidence="2" key="1">
    <citation type="journal article" date="2023" name="G3 (Bethesda)">
        <title>A reference genome for the long-term kleptoplast-retaining sea slug Elysia crispata morphotype clarki.</title>
        <authorList>
            <person name="Eastman K.E."/>
            <person name="Pendleton A.L."/>
            <person name="Shaikh M.A."/>
            <person name="Suttiyut T."/>
            <person name="Ogas R."/>
            <person name="Tomko P."/>
            <person name="Gavelis G."/>
            <person name="Widhalm J.R."/>
            <person name="Wisecaver J.H."/>
        </authorList>
    </citation>
    <scope>NUCLEOTIDE SEQUENCE</scope>
    <source>
        <strain evidence="2">ECLA1</strain>
    </source>
</reference>
<dbReference type="PANTHER" id="PTHR22801">
    <property type="entry name" value="LITHOSTATHINE"/>
    <property type="match status" value="1"/>
</dbReference>
<dbReference type="Pfam" id="PF00059">
    <property type="entry name" value="Lectin_C"/>
    <property type="match status" value="1"/>
</dbReference>
<dbReference type="PANTHER" id="PTHR22801:SF63">
    <property type="entry name" value="C-TYPE LECTIN DOMAIN-CONTAINING PROTEIN"/>
    <property type="match status" value="1"/>
</dbReference>
<feature type="domain" description="C-type lectin" evidence="1">
    <location>
        <begin position="1"/>
        <end position="81"/>
    </location>
</feature>
<keyword evidence="3" id="KW-1185">Reference proteome</keyword>
<dbReference type="SUPFAM" id="SSF56436">
    <property type="entry name" value="C-type lectin-like"/>
    <property type="match status" value="1"/>
</dbReference>
<gene>
    <name evidence="2" type="ORF">RRG08_031773</name>
</gene>
<organism evidence="2 3">
    <name type="scientific">Elysia crispata</name>
    <name type="common">lettuce slug</name>
    <dbReference type="NCBI Taxonomy" id="231223"/>
    <lineage>
        <taxon>Eukaryota</taxon>
        <taxon>Metazoa</taxon>
        <taxon>Spiralia</taxon>
        <taxon>Lophotrochozoa</taxon>
        <taxon>Mollusca</taxon>
        <taxon>Gastropoda</taxon>
        <taxon>Heterobranchia</taxon>
        <taxon>Euthyneura</taxon>
        <taxon>Panpulmonata</taxon>
        <taxon>Sacoglossa</taxon>
        <taxon>Placobranchoidea</taxon>
        <taxon>Plakobranchidae</taxon>
        <taxon>Elysia</taxon>
    </lineage>
</organism>
<dbReference type="Gene3D" id="3.10.100.10">
    <property type="entry name" value="Mannose-Binding Protein A, subunit A"/>
    <property type="match status" value="1"/>
</dbReference>
<evidence type="ECO:0000259" key="1">
    <source>
        <dbReference type="PROSITE" id="PS50041"/>
    </source>
</evidence>
<proteinExistence type="predicted"/>
<dbReference type="InterPro" id="IPR016186">
    <property type="entry name" value="C-type_lectin-like/link_sf"/>
</dbReference>
<dbReference type="PROSITE" id="PS50041">
    <property type="entry name" value="C_TYPE_LECTIN_2"/>
    <property type="match status" value="1"/>
</dbReference>
<dbReference type="AlphaFoldDB" id="A0AAE1AAE3"/>
<dbReference type="InterPro" id="IPR016187">
    <property type="entry name" value="CTDL_fold"/>
</dbReference>
<evidence type="ECO:0000313" key="3">
    <source>
        <dbReference type="Proteomes" id="UP001283361"/>
    </source>
</evidence>
<accession>A0AAE1AAE3</accession>
<dbReference type="InterPro" id="IPR001304">
    <property type="entry name" value="C-type_lectin-like"/>
</dbReference>
<dbReference type="EMBL" id="JAWDGP010002326">
    <property type="protein sequence ID" value="KAK3783910.1"/>
    <property type="molecule type" value="Genomic_DNA"/>
</dbReference>
<dbReference type="InterPro" id="IPR050801">
    <property type="entry name" value="Ca-Dep_Lectins_ImmuneDev"/>
</dbReference>
<dbReference type="Proteomes" id="UP001283361">
    <property type="component" value="Unassembled WGS sequence"/>
</dbReference>
<comment type="caution">
    <text evidence="2">The sequence shown here is derived from an EMBL/GenBank/DDBJ whole genome shotgun (WGS) entry which is preliminary data.</text>
</comment>
<protein>
    <recommendedName>
        <fullName evidence="1">C-type lectin domain-containing protein</fullName>
    </recommendedName>
</protein>
<name>A0AAE1AAE3_9GAST</name>
<dbReference type="CDD" id="cd00037">
    <property type="entry name" value="CLECT"/>
    <property type="match status" value="1"/>
</dbReference>
<evidence type="ECO:0000313" key="2">
    <source>
        <dbReference type="EMBL" id="KAK3783910.1"/>
    </source>
</evidence>